<proteinExistence type="inferred from homology"/>
<dbReference type="InterPro" id="IPR036113">
    <property type="entry name" value="Asp/Glu-ADT_sf_sub_c"/>
</dbReference>
<dbReference type="Pfam" id="PF02686">
    <property type="entry name" value="GatC"/>
    <property type="match status" value="1"/>
</dbReference>
<dbReference type="Gene3D" id="1.10.20.60">
    <property type="entry name" value="Glu-tRNAGln amidotransferase C subunit, N-terminal domain"/>
    <property type="match status" value="1"/>
</dbReference>
<comment type="similarity">
    <text evidence="1">Belongs to the GatC family.</text>
</comment>
<keyword evidence="1" id="KW-0648">Protein biosynthesis</keyword>
<reference evidence="3" key="1">
    <citation type="journal article" date="2019" name="Int. J. Syst. Evol. Microbiol.">
        <title>The Global Catalogue of Microorganisms (GCM) 10K type strain sequencing project: providing services to taxonomists for standard genome sequencing and annotation.</title>
        <authorList>
            <consortium name="The Broad Institute Genomics Platform"/>
            <consortium name="The Broad Institute Genome Sequencing Center for Infectious Disease"/>
            <person name="Wu L."/>
            <person name="Ma J."/>
        </authorList>
    </citation>
    <scope>NUCLEOTIDE SEQUENCE [LARGE SCALE GENOMIC DNA]</scope>
    <source>
        <strain evidence="3">CGMCC 1.12851</strain>
    </source>
</reference>
<name>A0ABQ1JRS3_9SPHN</name>
<dbReference type="Proteomes" id="UP000614261">
    <property type="component" value="Unassembled WGS sequence"/>
</dbReference>
<evidence type="ECO:0000256" key="1">
    <source>
        <dbReference type="HAMAP-Rule" id="MF_00122"/>
    </source>
</evidence>
<dbReference type="SUPFAM" id="SSF141000">
    <property type="entry name" value="Glu-tRNAGln amidotransferase C subunit"/>
    <property type="match status" value="1"/>
</dbReference>
<dbReference type="InterPro" id="IPR003837">
    <property type="entry name" value="GatC"/>
</dbReference>
<dbReference type="NCBIfam" id="TIGR00135">
    <property type="entry name" value="gatC"/>
    <property type="match status" value="1"/>
</dbReference>
<keyword evidence="1" id="KW-0547">Nucleotide-binding</keyword>
<sequence>MLADQAMSVDSKTVKKIASLARIAMSDDEIEAMVPEFNGILGWVEQLGEVDVTGVEPMTAVIPNVLRLRDDVVTDGDIRDKVLANAPAAEHGFFGVPKVIE</sequence>
<dbReference type="PANTHER" id="PTHR15004:SF0">
    <property type="entry name" value="GLUTAMYL-TRNA(GLN) AMIDOTRANSFERASE SUBUNIT C, MITOCHONDRIAL"/>
    <property type="match status" value="1"/>
</dbReference>
<protein>
    <recommendedName>
        <fullName evidence="1">Aspartyl/glutamyl-tRNA(Asn/Gln) amidotransferase subunit C</fullName>
        <shortName evidence="1">Asp/Glu-ADT subunit C</shortName>
        <ecNumber evidence="1">6.3.5.-</ecNumber>
    </recommendedName>
</protein>
<keyword evidence="3" id="KW-1185">Reference proteome</keyword>
<dbReference type="EMBL" id="BMGD01000006">
    <property type="protein sequence ID" value="GGB73728.1"/>
    <property type="molecule type" value="Genomic_DNA"/>
</dbReference>
<keyword evidence="1" id="KW-0067">ATP-binding</keyword>
<dbReference type="PANTHER" id="PTHR15004">
    <property type="entry name" value="GLUTAMYL-TRNA(GLN) AMIDOTRANSFERASE SUBUNIT C, MITOCHONDRIAL"/>
    <property type="match status" value="1"/>
</dbReference>
<keyword evidence="1" id="KW-0436">Ligase</keyword>
<organism evidence="2 3">
    <name type="scientific">Blastomonas aquatica</name>
    <dbReference type="NCBI Taxonomy" id="1510276"/>
    <lineage>
        <taxon>Bacteria</taxon>
        <taxon>Pseudomonadati</taxon>
        <taxon>Pseudomonadota</taxon>
        <taxon>Alphaproteobacteria</taxon>
        <taxon>Sphingomonadales</taxon>
        <taxon>Sphingomonadaceae</taxon>
        <taxon>Blastomonas</taxon>
    </lineage>
</organism>
<gene>
    <name evidence="1 2" type="primary">gatC</name>
    <name evidence="2" type="ORF">GCM10010833_31170</name>
</gene>
<evidence type="ECO:0000313" key="2">
    <source>
        <dbReference type="EMBL" id="GGB73728.1"/>
    </source>
</evidence>
<comment type="catalytic activity">
    <reaction evidence="1">
        <text>L-glutamyl-tRNA(Gln) + L-glutamine + ATP + H2O = L-glutaminyl-tRNA(Gln) + L-glutamate + ADP + phosphate + H(+)</text>
        <dbReference type="Rhea" id="RHEA:17521"/>
        <dbReference type="Rhea" id="RHEA-COMP:9681"/>
        <dbReference type="Rhea" id="RHEA-COMP:9684"/>
        <dbReference type="ChEBI" id="CHEBI:15377"/>
        <dbReference type="ChEBI" id="CHEBI:15378"/>
        <dbReference type="ChEBI" id="CHEBI:29985"/>
        <dbReference type="ChEBI" id="CHEBI:30616"/>
        <dbReference type="ChEBI" id="CHEBI:43474"/>
        <dbReference type="ChEBI" id="CHEBI:58359"/>
        <dbReference type="ChEBI" id="CHEBI:78520"/>
        <dbReference type="ChEBI" id="CHEBI:78521"/>
        <dbReference type="ChEBI" id="CHEBI:456216"/>
    </reaction>
</comment>
<comment type="subunit">
    <text evidence="1">Heterotrimer of A, B and C subunits.</text>
</comment>
<comment type="catalytic activity">
    <reaction evidence="1">
        <text>L-aspartyl-tRNA(Asn) + L-glutamine + ATP + H2O = L-asparaginyl-tRNA(Asn) + L-glutamate + ADP + phosphate + 2 H(+)</text>
        <dbReference type="Rhea" id="RHEA:14513"/>
        <dbReference type="Rhea" id="RHEA-COMP:9674"/>
        <dbReference type="Rhea" id="RHEA-COMP:9677"/>
        <dbReference type="ChEBI" id="CHEBI:15377"/>
        <dbReference type="ChEBI" id="CHEBI:15378"/>
        <dbReference type="ChEBI" id="CHEBI:29985"/>
        <dbReference type="ChEBI" id="CHEBI:30616"/>
        <dbReference type="ChEBI" id="CHEBI:43474"/>
        <dbReference type="ChEBI" id="CHEBI:58359"/>
        <dbReference type="ChEBI" id="CHEBI:78515"/>
        <dbReference type="ChEBI" id="CHEBI:78516"/>
        <dbReference type="ChEBI" id="CHEBI:456216"/>
    </reaction>
</comment>
<comment type="function">
    <text evidence="1">Allows the formation of correctly charged Asn-tRNA(Asn) or Gln-tRNA(Gln) through the transamidation of misacylated Asp-tRNA(Asn) or Glu-tRNA(Gln) in organisms which lack either or both of asparaginyl-tRNA or glutaminyl-tRNA synthetases. The reaction takes place in the presence of glutamine and ATP through an activated phospho-Asp-tRNA(Asn) or phospho-Glu-tRNA(Gln).</text>
</comment>
<dbReference type="HAMAP" id="MF_00122">
    <property type="entry name" value="GatC"/>
    <property type="match status" value="1"/>
</dbReference>
<evidence type="ECO:0000313" key="3">
    <source>
        <dbReference type="Proteomes" id="UP000614261"/>
    </source>
</evidence>
<accession>A0ABQ1JRS3</accession>
<dbReference type="EC" id="6.3.5.-" evidence="1"/>
<comment type="caution">
    <text evidence="2">The sequence shown here is derived from an EMBL/GenBank/DDBJ whole genome shotgun (WGS) entry which is preliminary data.</text>
</comment>